<accession>A0A4V5NG37</accession>
<protein>
    <submittedName>
        <fullName evidence="2">Uncharacterized protein</fullName>
    </submittedName>
</protein>
<evidence type="ECO:0000313" key="3">
    <source>
        <dbReference type="Proteomes" id="UP000308768"/>
    </source>
</evidence>
<dbReference type="AlphaFoldDB" id="A0A4V5NG37"/>
<name>A0A4V5NG37_9PEZI</name>
<dbReference type="Proteomes" id="UP000308768">
    <property type="component" value="Unassembled WGS sequence"/>
</dbReference>
<dbReference type="EMBL" id="NAJN01000802">
    <property type="protein sequence ID" value="TKA68619.1"/>
    <property type="molecule type" value="Genomic_DNA"/>
</dbReference>
<organism evidence="2 3">
    <name type="scientific">Cryomyces minteri</name>
    <dbReference type="NCBI Taxonomy" id="331657"/>
    <lineage>
        <taxon>Eukaryota</taxon>
        <taxon>Fungi</taxon>
        <taxon>Dikarya</taxon>
        <taxon>Ascomycota</taxon>
        <taxon>Pezizomycotina</taxon>
        <taxon>Dothideomycetes</taxon>
        <taxon>Dothideomycetes incertae sedis</taxon>
        <taxon>Cryomyces</taxon>
    </lineage>
</organism>
<gene>
    <name evidence="2" type="ORF">B0A49_06771</name>
</gene>
<evidence type="ECO:0000256" key="1">
    <source>
        <dbReference type="SAM" id="MobiDB-lite"/>
    </source>
</evidence>
<proteinExistence type="predicted"/>
<comment type="caution">
    <text evidence="2">The sequence shown here is derived from an EMBL/GenBank/DDBJ whole genome shotgun (WGS) entry which is preliminary data.</text>
</comment>
<keyword evidence="3" id="KW-1185">Reference proteome</keyword>
<reference evidence="2 3" key="1">
    <citation type="submission" date="2017-03" db="EMBL/GenBank/DDBJ databases">
        <title>Genomes of endolithic fungi from Antarctica.</title>
        <authorList>
            <person name="Coleine C."/>
            <person name="Masonjones S."/>
            <person name="Stajich J.E."/>
        </authorList>
    </citation>
    <scope>NUCLEOTIDE SEQUENCE [LARGE SCALE GENOMIC DNA]</scope>
    <source>
        <strain evidence="2 3">CCFEE 5187</strain>
    </source>
</reference>
<evidence type="ECO:0000313" key="2">
    <source>
        <dbReference type="EMBL" id="TKA68619.1"/>
    </source>
</evidence>
<sequence length="195" mass="21721">MADSAARRSIGPPSAMSNGDIDSLFYFHKPPSVTKRDFRRIVRSLPADDVKELQEPLSIAYSNSLQSAVSPRERREQAIAGVEVQSLWEEFRDRLDWSREEFAEAVQDAPPDDKAEILMPPQKLPTAPTAEGAEQARKSSVNSLRRSFRRLLKGKPYQSKSAIRQQRYDKAAVPSGALAAPSVLHTENYLVNATA</sequence>
<feature type="region of interest" description="Disordered" evidence="1">
    <location>
        <begin position="1"/>
        <end position="21"/>
    </location>
</feature>